<sequence>MPPMTDLMRQHLTVTLSMGGGVPRRRWLNVAFGPSKSVIRNLEECHNIYPRVGYAVLGSTVGNAAGAAYVSHWSWSHAFTRPACGRHESWHLLPRSGQARSHFTSGGVSVGHERGGTLDSRVVLLGSLRLELRKYVYSIHGTAKFREDKIRAVISENRMEGICHGRGAPGACHAAAIRVSGSEYRHSVKPSQKYSDPAVLCMESHGCSSDAWDLTLRGSSVEMRSSAREKFPYEACIAAPLHAADFK</sequence>
<reference evidence="1" key="1">
    <citation type="submission" date="2023-03" db="EMBL/GenBank/DDBJ databases">
        <title>Massive genome expansion in bonnet fungi (Mycena s.s.) driven by repeated elements and novel gene families across ecological guilds.</title>
        <authorList>
            <consortium name="Lawrence Berkeley National Laboratory"/>
            <person name="Harder C.B."/>
            <person name="Miyauchi S."/>
            <person name="Viragh M."/>
            <person name="Kuo A."/>
            <person name="Thoen E."/>
            <person name="Andreopoulos B."/>
            <person name="Lu D."/>
            <person name="Skrede I."/>
            <person name="Drula E."/>
            <person name="Henrissat B."/>
            <person name="Morin E."/>
            <person name="Kohler A."/>
            <person name="Barry K."/>
            <person name="LaButti K."/>
            <person name="Morin E."/>
            <person name="Salamov A."/>
            <person name="Lipzen A."/>
            <person name="Mereny Z."/>
            <person name="Hegedus B."/>
            <person name="Baldrian P."/>
            <person name="Stursova M."/>
            <person name="Weitz H."/>
            <person name="Taylor A."/>
            <person name="Grigoriev I.V."/>
            <person name="Nagy L.G."/>
            <person name="Martin F."/>
            <person name="Kauserud H."/>
        </authorList>
    </citation>
    <scope>NUCLEOTIDE SEQUENCE</scope>
    <source>
        <strain evidence="1">9144</strain>
    </source>
</reference>
<comment type="caution">
    <text evidence="1">The sequence shown here is derived from an EMBL/GenBank/DDBJ whole genome shotgun (WGS) entry which is preliminary data.</text>
</comment>
<keyword evidence="2" id="KW-1185">Reference proteome</keyword>
<name>A0AAD6Y274_9AGAR</name>
<evidence type="ECO:0000313" key="1">
    <source>
        <dbReference type="EMBL" id="KAJ7193147.1"/>
    </source>
</evidence>
<protein>
    <submittedName>
        <fullName evidence="1">Uncharacterized protein</fullName>
    </submittedName>
</protein>
<organism evidence="1 2">
    <name type="scientific">Mycena pura</name>
    <dbReference type="NCBI Taxonomy" id="153505"/>
    <lineage>
        <taxon>Eukaryota</taxon>
        <taxon>Fungi</taxon>
        <taxon>Dikarya</taxon>
        <taxon>Basidiomycota</taxon>
        <taxon>Agaricomycotina</taxon>
        <taxon>Agaricomycetes</taxon>
        <taxon>Agaricomycetidae</taxon>
        <taxon>Agaricales</taxon>
        <taxon>Marasmiineae</taxon>
        <taxon>Mycenaceae</taxon>
        <taxon>Mycena</taxon>
    </lineage>
</organism>
<proteinExistence type="predicted"/>
<dbReference type="EMBL" id="JARJCW010000111">
    <property type="protein sequence ID" value="KAJ7193147.1"/>
    <property type="molecule type" value="Genomic_DNA"/>
</dbReference>
<evidence type="ECO:0000313" key="2">
    <source>
        <dbReference type="Proteomes" id="UP001219525"/>
    </source>
</evidence>
<accession>A0AAD6Y274</accession>
<dbReference type="Proteomes" id="UP001219525">
    <property type="component" value="Unassembled WGS sequence"/>
</dbReference>
<gene>
    <name evidence="1" type="ORF">GGX14DRAFT_405760</name>
</gene>
<dbReference type="AlphaFoldDB" id="A0AAD6Y274"/>